<dbReference type="InterPro" id="IPR001810">
    <property type="entry name" value="F-box_dom"/>
</dbReference>
<organism evidence="2 3">
    <name type="scientific">Adineta ricciae</name>
    <name type="common">Rotifer</name>
    <dbReference type="NCBI Taxonomy" id="249248"/>
    <lineage>
        <taxon>Eukaryota</taxon>
        <taxon>Metazoa</taxon>
        <taxon>Spiralia</taxon>
        <taxon>Gnathifera</taxon>
        <taxon>Rotifera</taxon>
        <taxon>Eurotatoria</taxon>
        <taxon>Bdelloidea</taxon>
        <taxon>Adinetida</taxon>
        <taxon>Adinetidae</taxon>
        <taxon>Adineta</taxon>
    </lineage>
</organism>
<dbReference type="PROSITE" id="PS50181">
    <property type="entry name" value="FBOX"/>
    <property type="match status" value="1"/>
</dbReference>
<reference evidence="2" key="1">
    <citation type="submission" date="2021-02" db="EMBL/GenBank/DDBJ databases">
        <authorList>
            <person name="Nowell W R."/>
        </authorList>
    </citation>
    <scope>NUCLEOTIDE SEQUENCE</scope>
</reference>
<sequence>MVVSKLESLPSELVVEISDYLDACDLYRAFYGLNHRINTILDHQCHRLNVNFIHISKNQFDFCCTRILPRIATRITSLTLPGSNSSTPGLLPQFLVYFKSLGTIFIHLLSFKLVEFTKSDVEILVPHLHQLVYLRNLSIGGYTRLMPFNINTNELFQEHVVLPLSLRSLAFPYEISDRWIQTSNSTLSIEQLHVTSIYIDTLISFMQRFPRLNRLTTVLSEPGESDLIAENIPGSTIMFQSLRYLNLNIVSDVSFSQFASFLRHVPQLHTLIIEALNPDVLFLDAHQWEANLSANLSSFHFDLTITSLVGFDHLSLLKPFKSDYWTSRGWFVQCRTRDRGRFFRLSTSQSPIINLLYWPDDEILLDSKSIIRYPHVTHVELWWNLSKSTQSICPHVRSIQFYGANNGEIETIHPNVRDLLNTSSFEHIIIDNNVPISPTRLAHLLAKSSDRVHILTCSTHWLYSLFKTKDNEWICLLLTMRIRKLILNNTNLVLSYADLIAFARTFINLQEISIKLVSVEEMAFLLNILRQLTMASIELPDTELRNITNLTQWILENTVFRDFTIEKRAGGLDSSKILLWIGSHNRTNLYGTEHQLYSNHPIIKEKILENYL</sequence>
<dbReference type="Proteomes" id="UP000663852">
    <property type="component" value="Unassembled WGS sequence"/>
</dbReference>
<protein>
    <recommendedName>
        <fullName evidence="1">F-box domain-containing protein</fullName>
    </recommendedName>
</protein>
<name>A0A815AKQ6_ADIRI</name>
<dbReference type="SUPFAM" id="SSF52047">
    <property type="entry name" value="RNI-like"/>
    <property type="match status" value="1"/>
</dbReference>
<comment type="caution">
    <text evidence="2">The sequence shown here is derived from an EMBL/GenBank/DDBJ whole genome shotgun (WGS) entry which is preliminary data.</text>
</comment>
<dbReference type="OrthoDB" id="9986334at2759"/>
<feature type="domain" description="F-box" evidence="1">
    <location>
        <begin position="3"/>
        <end position="55"/>
    </location>
</feature>
<accession>A0A815AKQ6</accession>
<gene>
    <name evidence="2" type="ORF">EDS130_LOCUS28390</name>
</gene>
<evidence type="ECO:0000259" key="1">
    <source>
        <dbReference type="PROSITE" id="PS50181"/>
    </source>
</evidence>
<proteinExistence type="predicted"/>
<dbReference type="AlphaFoldDB" id="A0A815AKQ6"/>
<dbReference type="EMBL" id="CAJNOJ010000184">
    <property type="protein sequence ID" value="CAF1258646.1"/>
    <property type="molecule type" value="Genomic_DNA"/>
</dbReference>
<evidence type="ECO:0000313" key="2">
    <source>
        <dbReference type="EMBL" id="CAF1258646.1"/>
    </source>
</evidence>
<evidence type="ECO:0000313" key="3">
    <source>
        <dbReference type="Proteomes" id="UP000663852"/>
    </source>
</evidence>